<keyword evidence="1" id="KW-1185">Reference proteome</keyword>
<dbReference type="Proteomes" id="UP000504618">
    <property type="component" value="Unplaced"/>
</dbReference>
<evidence type="ECO:0000313" key="1">
    <source>
        <dbReference type="Proteomes" id="UP000504618"/>
    </source>
</evidence>
<name>A0A6J1RF85_9HYME</name>
<gene>
    <name evidence="2" type="primary">LOC112468136</name>
</gene>
<dbReference type="AlphaFoldDB" id="A0A6J1RF85"/>
<accession>A0A6J1RF85</accession>
<proteinExistence type="predicted"/>
<protein>
    <submittedName>
        <fullName evidence="2">Uncharacterized protein LOC112468136</fullName>
    </submittedName>
</protein>
<dbReference type="GeneID" id="112468136"/>
<dbReference type="RefSeq" id="XP_024892953.1">
    <property type="nucleotide sequence ID" value="XM_025037185.1"/>
</dbReference>
<reference evidence="2" key="1">
    <citation type="submission" date="2025-08" db="UniProtKB">
        <authorList>
            <consortium name="RefSeq"/>
        </authorList>
    </citation>
    <scope>IDENTIFICATION</scope>
    <source>
        <tissue evidence="2">Whole body</tissue>
    </source>
</reference>
<organism evidence="1 2">
    <name type="scientific">Temnothorax curvispinosus</name>
    <dbReference type="NCBI Taxonomy" id="300111"/>
    <lineage>
        <taxon>Eukaryota</taxon>
        <taxon>Metazoa</taxon>
        <taxon>Ecdysozoa</taxon>
        <taxon>Arthropoda</taxon>
        <taxon>Hexapoda</taxon>
        <taxon>Insecta</taxon>
        <taxon>Pterygota</taxon>
        <taxon>Neoptera</taxon>
        <taxon>Endopterygota</taxon>
        <taxon>Hymenoptera</taxon>
        <taxon>Apocrita</taxon>
        <taxon>Aculeata</taxon>
        <taxon>Formicoidea</taxon>
        <taxon>Formicidae</taxon>
        <taxon>Myrmicinae</taxon>
        <taxon>Temnothorax</taxon>
    </lineage>
</organism>
<evidence type="ECO:0000313" key="2">
    <source>
        <dbReference type="RefSeq" id="XP_024892953.1"/>
    </source>
</evidence>
<sequence length="106" mass="12749">MVQPPYLSSDVADNTYVPELPDLQYNIPLPAMPAMNNEQQRFQLLLEQSRIREPPNHQFATVQQWHELSQEVRRLQSFKIELQQMVLRNIDENKQTSLRRNRRNRH</sequence>